<dbReference type="Pfam" id="PF05050">
    <property type="entry name" value="Methyltransf_21"/>
    <property type="match status" value="1"/>
</dbReference>
<dbReference type="SUPFAM" id="SSF53335">
    <property type="entry name" value="S-adenosyl-L-methionine-dependent methyltransferases"/>
    <property type="match status" value="1"/>
</dbReference>
<sequence length="273" mass="30847">MDNIPFFDWIRCQLTKNMRSEDFYRNQYQEIFDRFYVGPEDCLEIGGLRLPVLSHERHPTREEAYYAMEIGDILYPALLGRYHYTDEGPYEWQDVVIEKGDVVFDCGANLGVFSLLAASRGAEVYAFEPISEARKILQKTLSLNPKFARNVSVVPYGLSDTIGSAAFTVLPDTLVGSSMILKQQGRKETVPVTTIDAFCAENSLSVDFIKADIEGAERKMLAGAQKVLAEQGPKIAVCTYHLSDDPQVIRDLLLTANPRYRIVEKWKKIYAAI</sequence>
<dbReference type="PANTHER" id="PTHR34203:SF15">
    <property type="entry name" value="SLL1173 PROTEIN"/>
    <property type="match status" value="1"/>
</dbReference>
<dbReference type="InterPro" id="IPR052514">
    <property type="entry name" value="SAM-dependent_MTase"/>
</dbReference>
<comment type="caution">
    <text evidence="2">The sequence shown here is derived from an EMBL/GenBank/DDBJ whole genome shotgun (WGS) entry which is preliminary data.</text>
</comment>
<dbReference type="AlphaFoldDB" id="A0A644UUI2"/>
<dbReference type="PANTHER" id="PTHR34203">
    <property type="entry name" value="METHYLTRANSFERASE, FKBM FAMILY PROTEIN"/>
    <property type="match status" value="1"/>
</dbReference>
<gene>
    <name evidence="2" type="ORF">SDC9_28583</name>
</gene>
<dbReference type="Gene3D" id="3.40.50.150">
    <property type="entry name" value="Vaccinia Virus protein VP39"/>
    <property type="match status" value="1"/>
</dbReference>
<dbReference type="EMBL" id="VSSQ01000165">
    <property type="protein sequence ID" value="MPL82637.1"/>
    <property type="molecule type" value="Genomic_DNA"/>
</dbReference>
<dbReference type="NCBIfam" id="TIGR01444">
    <property type="entry name" value="fkbM_fam"/>
    <property type="match status" value="1"/>
</dbReference>
<accession>A0A644UUI2</accession>
<dbReference type="InterPro" id="IPR006342">
    <property type="entry name" value="FkbM_mtfrase"/>
</dbReference>
<name>A0A644UUI2_9ZZZZ</name>
<protein>
    <recommendedName>
        <fullName evidence="1">Methyltransferase FkbM domain-containing protein</fullName>
    </recommendedName>
</protein>
<dbReference type="InterPro" id="IPR029063">
    <property type="entry name" value="SAM-dependent_MTases_sf"/>
</dbReference>
<organism evidence="2">
    <name type="scientific">bioreactor metagenome</name>
    <dbReference type="NCBI Taxonomy" id="1076179"/>
    <lineage>
        <taxon>unclassified sequences</taxon>
        <taxon>metagenomes</taxon>
        <taxon>ecological metagenomes</taxon>
    </lineage>
</organism>
<evidence type="ECO:0000259" key="1">
    <source>
        <dbReference type="Pfam" id="PF05050"/>
    </source>
</evidence>
<evidence type="ECO:0000313" key="2">
    <source>
        <dbReference type="EMBL" id="MPL82637.1"/>
    </source>
</evidence>
<feature type="domain" description="Methyltransferase FkbM" evidence="1">
    <location>
        <begin position="105"/>
        <end position="253"/>
    </location>
</feature>
<reference evidence="2" key="1">
    <citation type="submission" date="2019-08" db="EMBL/GenBank/DDBJ databases">
        <authorList>
            <person name="Kucharzyk K."/>
            <person name="Murdoch R.W."/>
            <person name="Higgins S."/>
            <person name="Loffler F."/>
        </authorList>
    </citation>
    <scope>NUCLEOTIDE SEQUENCE</scope>
</reference>
<proteinExistence type="predicted"/>